<evidence type="ECO:0000256" key="1">
    <source>
        <dbReference type="SAM" id="Phobius"/>
    </source>
</evidence>
<feature type="transmembrane region" description="Helical" evidence="1">
    <location>
        <begin position="6"/>
        <end position="26"/>
    </location>
</feature>
<name>A0A1I6I1S1_9FLAO</name>
<proteinExistence type="predicted"/>
<dbReference type="STRING" id="440514.SAMN04488010_1001"/>
<evidence type="ECO:0008006" key="4">
    <source>
        <dbReference type="Google" id="ProtNLM"/>
    </source>
</evidence>
<keyword evidence="3" id="KW-1185">Reference proteome</keyword>
<dbReference type="AlphaFoldDB" id="A0A1I6I1S1"/>
<evidence type="ECO:0000313" key="2">
    <source>
        <dbReference type="EMBL" id="SFR60588.1"/>
    </source>
</evidence>
<accession>A0A1I6I1S1</accession>
<evidence type="ECO:0000313" key="3">
    <source>
        <dbReference type="Proteomes" id="UP000199462"/>
    </source>
</evidence>
<sequence>MDILQHILVYITLAISVGYIATKFFIPKSLWSSKKSSSKACGQNDCGCH</sequence>
<protein>
    <recommendedName>
        <fullName evidence="4">Virus attachment protein p12 family protein</fullName>
    </recommendedName>
</protein>
<gene>
    <name evidence="2" type="ORF">SAMN04488010_1001</name>
</gene>
<keyword evidence="1" id="KW-0812">Transmembrane</keyword>
<keyword evidence="1" id="KW-0472">Membrane</keyword>
<keyword evidence="1" id="KW-1133">Transmembrane helix</keyword>
<dbReference type="EMBL" id="FOYX01000001">
    <property type="protein sequence ID" value="SFR60588.1"/>
    <property type="molecule type" value="Genomic_DNA"/>
</dbReference>
<reference evidence="3" key="1">
    <citation type="submission" date="2016-10" db="EMBL/GenBank/DDBJ databases">
        <authorList>
            <person name="Varghese N."/>
            <person name="Submissions S."/>
        </authorList>
    </citation>
    <scope>NUCLEOTIDE SEQUENCE [LARGE SCALE GENOMIC DNA]</scope>
    <source>
        <strain evidence="3">DSM 19891</strain>
    </source>
</reference>
<organism evidence="2 3">
    <name type="scientific">Maribacter stanieri</name>
    <dbReference type="NCBI Taxonomy" id="440514"/>
    <lineage>
        <taxon>Bacteria</taxon>
        <taxon>Pseudomonadati</taxon>
        <taxon>Bacteroidota</taxon>
        <taxon>Flavobacteriia</taxon>
        <taxon>Flavobacteriales</taxon>
        <taxon>Flavobacteriaceae</taxon>
        <taxon>Maribacter</taxon>
    </lineage>
</organism>
<dbReference type="Proteomes" id="UP000199462">
    <property type="component" value="Unassembled WGS sequence"/>
</dbReference>